<dbReference type="SUPFAM" id="SSF50044">
    <property type="entry name" value="SH3-domain"/>
    <property type="match status" value="1"/>
</dbReference>
<feature type="domain" description="SH3" evidence="3">
    <location>
        <begin position="25"/>
        <end position="88"/>
    </location>
</feature>
<keyword evidence="4" id="KW-0808">Transferase</keyword>
<dbReference type="PRINTS" id="PR00452">
    <property type="entry name" value="SH3DOMAIN"/>
</dbReference>
<proteinExistence type="predicted"/>
<comment type="caution">
    <text evidence="4">The sequence shown here is derived from an EMBL/GenBank/DDBJ whole genome shotgun (WGS) entry which is preliminary data.</text>
</comment>
<evidence type="ECO:0000256" key="1">
    <source>
        <dbReference type="ARBA" id="ARBA00022443"/>
    </source>
</evidence>
<dbReference type="Proteomes" id="UP000735302">
    <property type="component" value="Unassembled WGS sequence"/>
</dbReference>
<keyword evidence="4" id="KW-0418">Kinase</keyword>
<evidence type="ECO:0000259" key="3">
    <source>
        <dbReference type="PROSITE" id="PS50002"/>
    </source>
</evidence>
<dbReference type="Gene3D" id="2.30.30.40">
    <property type="entry name" value="SH3 Domains"/>
    <property type="match status" value="1"/>
</dbReference>
<dbReference type="Pfam" id="PF00018">
    <property type="entry name" value="SH3_1"/>
    <property type="match status" value="1"/>
</dbReference>
<name>A0AAV4DBW5_9GAST</name>
<dbReference type="EMBL" id="BLXT01007710">
    <property type="protein sequence ID" value="GFO41747.1"/>
    <property type="molecule type" value="Genomic_DNA"/>
</dbReference>
<dbReference type="GO" id="GO:0016301">
    <property type="term" value="F:kinase activity"/>
    <property type="evidence" value="ECO:0007669"/>
    <property type="project" value="UniProtKB-KW"/>
</dbReference>
<dbReference type="PROSITE" id="PS50002">
    <property type="entry name" value="SH3"/>
    <property type="match status" value="1"/>
</dbReference>
<dbReference type="CDD" id="cd11845">
    <property type="entry name" value="SH3_Src_like"/>
    <property type="match status" value="1"/>
</dbReference>
<dbReference type="SMART" id="SM00326">
    <property type="entry name" value="SH3"/>
    <property type="match status" value="1"/>
</dbReference>
<organism evidence="4 5">
    <name type="scientific">Plakobranchus ocellatus</name>
    <dbReference type="NCBI Taxonomy" id="259542"/>
    <lineage>
        <taxon>Eukaryota</taxon>
        <taxon>Metazoa</taxon>
        <taxon>Spiralia</taxon>
        <taxon>Lophotrochozoa</taxon>
        <taxon>Mollusca</taxon>
        <taxon>Gastropoda</taxon>
        <taxon>Heterobranchia</taxon>
        <taxon>Euthyneura</taxon>
        <taxon>Panpulmonata</taxon>
        <taxon>Sacoglossa</taxon>
        <taxon>Placobranchoidea</taxon>
        <taxon>Plakobranchidae</taxon>
        <taxon>Plakobranchus</taxon>
    </lineage>
</organism>
<evidence type="ECO:0000256" key="2">
    <source>
        <dbReference type="PROSITE-ProRule" id="PRU00192"/>
    </source>
</evidence>
<dbReference type="InterPro" id="IPR036028">
    <property type="entry name" value="SH3-like_dom_sf"/>
</dbReference>
<gene>
    <name evidence="4" type="ORF">PoB_006825200</name>
</gene>
<sequence>MFKSRSKHFESFMYTTFITYLEGESSPHKVRALYNFDAINDGDLSFKKGDIMEVDETTQETDGWWLAVHCDTHKRGYIPSKYVIKDDTSPQAQE</sequence>
<reference evidence="4 5" key="1">
    <citation type="journal article" date="2021" name="Elife">
        <title>Chloroplast acquisition without the gene transfer in kleptoplastic sea slugs, Plakobranchus ocellatus.</title>
        <authorList>
            <person name="Maeda T."/>
            <person name="Takahashi S."/>
            <person name="Yoshida T."/>
            <person name="Shimamura S."/>
            <person name="Takaki Y."/>
            <person name="Nagai Y."/>
            <person name="Toyoda A."/>
            <person name="Suzuki Y."/>
            <person name="Arimoto A."/>
            <person name="Ishii H."/>
            <person name="Satoh N."/>
            <person name="Nishiyama T."/>
            <person name="Hasebe M."/>
            <person name="Maruyama T."/>
            <person name="Minagawa J."/>
            <person name="Obokata J."/>
            <person name="Shigenobu S."/>
        </authorList>
    </citation>
    <scope>NUCLEOTIDE SEQUENCE [LARGE SCALE GENOMIC DNA]</scope>
</reference>
<evidence type="ECO:0000313" key="4">
    <source>
        <dbReference type="EMBL" id="GFO41747.1"/>
    </source>
</evidence>
<keyword evidence="1 2" id="KW-0728">SH3 domain</keyword>
<dbReference type="InterPro" id="IPR001452">
    <property type="entry name" value="SH3_domain"/>
</dbReference>
<protein>
    <submittedName>
        <fullName evidence="4">Tyrosine-protein kinase</fullName>
    </submittedName>
</protein>
<keyword evidence="5" id="KW-1185">Reference proteome</keyword>
<dbReference type="AlphaFoldDB" id="A0AAV4DBW5"/>
<accession>A0AAV4DBW5</accession>
<evidence type="ECO:0000313" key="5">
    <source>
        <dbReference type="Proteomes" id="UP000735302"/>
    </source>
</evidence>